<keyword evidence="3" id="KW-1185">Reference proteome</keyword>
<dbReference type="Proteomes" id="UP001595907">
    <property type="component" value="Unassembled WGS sequence"/>
</dbReference>
<reference evidence="3" key="1">
    <citation type="journal article" date="2019" name="Int. J. Syst. Evol. Microbiol.">
        <title>The Global Catalogue of Microorganisms (GCM) 10K type strain sequencing project: providing services to taxonomists for standard genome sequencing and annotation.</title>
        <authorList>
            <consortium name="The Broad Institute Genomics Platform"/>
            <consortium name="The Broad Institute Genome Sequencing Center for Infectious Disease"/>
            <person name="Wu L."/>
            <person name="Ma J."/>
        </authorList>
    </citation>
    <scope>NUCLEOTIDE SEQUENCE [LARGE SCALE GENOMIC DNA]</scope>
    <source>
        <strain evidence="3">CECT 8289</strain>
    </source>
</reference>
<sequence length="341" mass="39238">MKFFLVFVFSILSLLTVAQTPNFDVKNIKLPAEVSYYDHQFSGLYIYKNDLFFMSESRLQDAAPAVLYSIALADIDQQLKDTSYALPYKKYPIYNAALLRNSMKQQGDDYEGFEAMVIINGMVYLTVETATPSNNCYLFEGILTDTAVILNHQFLQPLPKPMAKNGSHIYNAGYEALAFVREQLLPIFEYNSFDAPLSMNSISLYNPAPDQLTTYHFANKLPFRLTDITAINKKQWVGINYFYKGGGEDAVYRVPTNDVANDTLIRKNNQYESYCRLVTISLTKKNVFVWKPLWELPTKYMSYNWEGIAAYKKGYFLINDKYTAARPYSSVLLFLQPKYDN</sequence>
<evidence type="ECO:0000313" key="2">
    <source>
        <dbReference type="EMBL" id="MFC4262539.1"/>
    </source>
</evidence>
<feature type="signal peptide" evidence="1">
    <location>
        <begin position="1"/>
        <end position="18"/>
    </location>
</feature>
<name>A0ABV8QR12_9BACT</name>
<dbReference type="RefSeq" id="WP_379708054.1">
    <property type="nucleotide sequence ID" value="NZ_JBHSCZ010000001.1"/>
</dbReference>
<dbReference type="EMBL" id="JBHSCZ010000001">
    <property type="protein sequence ID" value="MFC4262539.1"/>
    <property type="molecule type" value="Genomic_DNA"/>
</dbReference>
<evidence type="ECO:0000256" key="1">
    <source>
        <dbReference type="SAM" id="SignalP"/>
    </source>
</evidence>
<gene>
    <name evidence="2" type="ORF">ACFOWM_06605</name>
</gene>
<organism evidence="2 3">
    <name type="scientific">Ferruginibacter yonginensis</name>
    <dbReference type="NCBI Taxonomy" id="1310416"/>
    <lineage>
        <taxon>Bacteria</taxon>
        <taxon>Pseudomonadati</taxon>
        <taxon>Bacteroidota</taxon>
        <taxon>Chitinophagia</taxon>
        <taxon>Chitinophagales</taxon>
        <taxon>Chitinophagaceae</taxon>
        <taxon>Ferruginibacter</taxon>
    </lineage>
</organism>
<accession>A0ABV8QR12</accession>
<protein>
    <submittedName>
        <fullName evidence="2">Uncharacterized protein</fullName>
    </submittedName>
</protein>
<comment type="caution">
    <text evidence="2">The sequence shown here is derived from an EMBL/GenBank/DDBJ whole genome shotgun (WGS) entry which is preliminary data.</text>
</comment>
<keyword evidence="1" id="KW-0732">Signal</keyword>
<feature type="chain" id="PRO_5047421028" evidence="1">
    <location>
        <begin position="19"/>
        <end position="341"/>
    </location>
</feature>
<proteinExistence type="predicted"/>
<evidence type="ECO:0000313" key="3">
    <source>
        <dbReference type="Proteomes" id="UP001595907"/>
    </source>
</evidence>